<proteinExistence type="predicted"/>
<dbReference type="CAZy" id="GT4">
    <property type="family name" value="Glycosyltransferase Family 4"/>
</dbReference>
<dbReference type="Gene3D" id="3.40.50.2000">
    <property type="entry name" value="Glycogen Phosphorylase B"/>
    <property type="match status" value="2"/>
</dbReference>
<dbReference type="CDD" id="cd03814">
    <property type="entry name" value="GT4-like"/>
    <property type="match status" value="1"/>
</dbReference>
<dbReference type="eggNOG" id="COG0438">
    <property type="taxonomic scope" value="Bacteria"/>
</dbReference>
<dbReference type="HOGENOM" id="CLU_009583_2_0_4"/>
<name>C6X9H7_METGS</name>
<accession>C6X9H7</accession>
<dbReference type="PANTHER" id="PTHR45947:SF3">
    <property type="entry name" value="SULFOQUINOVOSYL TRANSFERASE SQD2"/>
    <property type="match status" value="1"/>
</dbReference>
<dbReference type="InterPro" id="IPR050194">
    <property type="entry name" value="Glycosyltransferase_grp1"/>
</dbReference>
<dbReference type="Pfam" id="PF13692">
    <property type="entry name" value="Glyco_trans_1_4"/>
    <property type="match status" value="1"/>
</dbReference>
<sequence length="403" mass="44107">MDDQTTIVRPAIGQARRLVLVTETWPPEINGVAMTLSRLVQGISDLGWQVRLVRPRQKSDGEDSAGHMLVPGLPIPGYSGLRFGMPMVEKLRQAWKKERPDVVHIATEGPLGWAALKVARNMGIPVTSSFHTNFHRYCKHYGMSWLRGVVTRHLRQFHNQSALTMVPNDTLRQMLLQENYRNVAVLGRGVDSSLFSPARRSPALRAEWGLAPDDLAVIYVGRLAAEKNLALVIKAFDAIQKVNPTARMVWVGSGPEARKLMRRYPQHIFCGAKSGEELAEHYASGDVFLFPSMTETFGNVLTEAMASGLAVVAYDYAAAEIFIQPGVNGVRVPFGDSAGFIQAATALVADPALMRQYGGAAASAVAQCSWQSVCRLFDGYLQAQIPAQNVPEDVASPSLTPQL</sequence>
<gene>
    <name evidence="2" type="ordered locus">Msip34_0549</name>
</gene>
<dbReference type="EMBL" id="CP001674">
    <property type="protein sequence ID" value="ACT49797.1"/>
    <property type="molecule type" value="Genomic_DNA"/>
</dbReference>
<dbReference type="PANTHER" id="PTHR45947">
    <property type="entry name" value="SULFOQUINOVOSYL TRANSFERASE SQD2"/>
    <property type="match status" value="1"/>
</dbReference>
<dbReference type="Proteomes" id="UP000002743">
    <property type="component" value="Chromosome"/>
</dbReference>
<evidence type="ECO:0000259" key="1">
    <source>
        <dbReference type="Pfam" id="PF13439"/>
    </source>
</evidence>
<dbReference type="AlphaFoldDB" id="C6X9H7"/>
<organism evidence="2 3">
    <name type="scientific">Methylovorus glucosotrophus (strain SIP3-4)</name>
    <dbReference type="NCBI Taxonomy" id="582744"/>
    <lineage>
        <taxon>Bacteria</taxon>
        <taxon>Pseudomonadati</taxon>
        <taxon>Pseudomonadota</taxon>
        <taxon>Betaproteobacteria</taxon>
        <taxon>Nitrosomonadales</taxon>
        <taxon>Methylophilaceae</taxon>
        <taxon>Methylovorus</taxon>
    </lineage>
</organism>
<dbReference type="OrthoDB" id="9802525at2"/>
<keyword evidence="3" id="KW-1185">Reference proteome</keyword>
<evidence type="ECO:0000313" key="3">
    <source>
        <dbReference type="Proteomes" id="UP000002743"/>
    </source>
</evidence>
<feature type="domain" description="Glycosyltransferase subfamily 4-like N-terminal" evidence="1">
    <location>
        <begin position="29"/>
        <end position="192"/>
    </location>
</feature>
<reference evidence="2 3" key="2">
    <citation type="journal article" date="2011" name="J. Bacteriol.">
        <title>Genomes of three methylotrophs from a single niche uncover genetic and metabolic divergence of Methylophilaceae.</title>
        <authorList>
            <person name="Lapidus A."/>
            <person name="Clum A."/>
            <person name="Labutti K."/>
            <person name="Kaluzhnaya M.G."/>
            <person name="Lim S."/>
            <person name="Beck D.A."/>
            <person name="Glavina Del Rio T."/>
            <person name="Nolan M."/>
            <person name="Mavromatis K."/>
            <person name="Huntemann M."/>
            <person name="Lucas S."/>
            <person name="Lidstrom M.E."/>
            <person name="Ivanova N."/>
            <person name="Chistoserdova L."/>
        </authorList>
    </citation>
    <scope>NUCLEOTIDE SEQUENCE [LARGE SCALE GENOMIC DNA]</scope>
    <source>
        <strain evidence="2 3">SIP3-4</strain>
    </source>
</reference>
<dbReference type="RefSeq" id="WP_013441379.1">
    <property type="nucleotide sequence ID" value="NC_012969.1"/>
</dbReference>
<dbReference type="GO" id="GO:0016757">
    <property type="term" value="F:glycosyltransferase activity"/>
    <property type="evidence" value="ECO:0007669"/>
    <property type="project" value="TreeGrafter"/>
</dbReference>
<reference evidence="3" key="1">
    <citation type="submission" date="2009-07" db="EMBL/GenBank/DDBJ databases">
        <title>Complete sequence of chromosome of Methylovorus sp. SIP3-4.</title>
        <authorList>
            <person name="Lucas S."/>
            <person name="Copeland A."/>
            <person name="Lapidus A."/>
            <person name="Glavina del Rio T."/>
            <person name="Tice H."/>
            <person name="Bruce D."/>
            <person name="Goodwin L."/>
            <person name="Pitluck S."/>
            <person name="Clum A."/>
            <person name="Larimer F."/>
            <person name="Land M."/>
            <person name="Hauser L."/>
            <person name="Kyrpides N."/>
            <person name="Mikhailova N."/>
            <person name="Kayluzhnaya M."/>
            <person name="Chistoserdova L."/>
        </authorList>
    </citation>
    <scope>NUCLEOTIDE SEQUENCE [LARGE SCALE GENOMIC DNA]</scope>
    <source>
        <strain evidence="3">SIP3-4</strain>
    </source>
</reference>
<keyword evidence="2" id="KW-0808">Transferase</keyword>
<dbReference type="KEGG" id="mei:Msip34_0549"/>
<dbReference type="InterPro" id="IPR028098">
    <property type="entry name" value="Glyco_trans_4-like_N"/>
</dbReference>
<evidence type="ECO:0000313" key="2">
    <source>
        <dbReference type="EMBL" id="ACT49797.1"/>
    </source>
</evidence>
<dbReference type="Pfam" id="PF13439">
    <property type="entry name" value="Glyco_transf_4"/>
    <property type="match status" value="1"/>
</dbReference>
<dbReference type="SUPFAM" id="SSF53756">
    <property type="entry name" value="UDP-Glycosyltransferase/glycogen phosphorylase"/>
    <property type="match status" value="1"/>
</dbReference>
<dbReference type="STRING" id="582744.Msip34_0549"/>
<protein>
    <submittedName>
        <fullName evidence="2">Glycosyl transferase group 1</fullName>
    </submittedName>
</protein>